<feature type="compositionally biased region" description="Acidic residues" evidence="1">
    <location>
        <begin position="410"/>
        <end position="419"/>
    </location>
</feature>
<feature type="compositionally biased region" description="Basic and acidic residues" evidence="1">
    <location>
        <begin position="164"/>
        <end position="175"/>
    </location>
</feature>
<feature type="compositionally biased region" description="Polar residues" evidence="1">
    <location>
        <begin position="195"/>
        <end position="204"/>
    </location>
</feature>
<evidence type="ECO:0000256" key="2">
    <source>
        <dbReference type="SAM" id="Phobius"/>
    </source>
</evidence>
<keyword evidence="2" id="KW-0812">Transmembrane</keyword>
<gene>
    <name evidence="3" type="ORF">H920_12137</name>
</gene>
<proteinExistence type="predicted"/>
<reference evidence="3 4" key="1">
    <citation type="submission" date="2013-11" db="EMBL/GenBank/DDBJ databases">
        <title>The Damaraland mole rat (Fukomys damarensis) genome and evolution of African mole rats.</title>
        <authorList>
            <person name="Gladyshev V.N."/>
            <person name="Fang X."/>
        </authorList>
    </citation>
    <scope>NUCLEOTIDE SEQUENCE [LARGE SCALE GENOMIC DNA]</scope>
    <source>
        <tissue evidence="3">Liver</tissue>
    </source>
</reference>
<name>A0A091DUH4_FUKDA</name>
<dbReference type="EMBL" id="KN123184">
    <property type="protein sequence ID" value="KFO26461.1"/>
    <property type="molecule type" value="Genomic_DNA"/>
</dbReference>
<organism evidence="3 4">
    <name type="scientific">Fukomys damarensis</name>
    <name type="common">Damaraland mole rat</name>
    <name type="synonym">Cryptomys damarensis</name>
    <dbReference type="NCBI Taxonomy" id="885580"/>
    <lineage>
        <taxon>Eukaryota</taxon>
        <taxon>Metazoa</taxon>
        <taxon>Chordata</taxon>
        <taxon>Craniata</taxon>
        <taxon>Vertebrata</taxon>
        <taxon>Euteleostomi</taxon>
        <taxon>Mammalia</taxon>
        <taxon>Eutheria</taxon>
        <taxon>Euarchontoglires</taxon>
        <taxon>Glires</taxon>
        <taxon>Rodentia</taxon>
        <taxon>Hystricomorpha</taxon>
        <taxon>Bathyergidae</taxon>
        <taxon>Fukomys</taxon>
    </lineage>
</organism>
<dbReference type="STRING" id="885580.ENSFDAP00000013987"/>
<accession>A0A091DUH4</accession>
<dbReference type="eggNOG" id="KOG0619">
    <property type="taxonomic scope" value="Eukaryota"/>
</dbReference>
<feature type="transmembrane region" description="Helical" evidence="2">
    <location>
        <begin position="47"/>
        <end position="73"/>
    </location>
</feature>
<dbReference type="Proteomes" id="UP000028990">
    <property type="component" value="Unassembled WGS sequence"/>
</dbReference>
<evidence type="ECO:0000256" key="1">
    <source>
        <dbReference type="SAM" id="MobiDB-lite"/>
    </source>
</evidence>
<keyword evidence="2" id="KW-0472">Membrane</keyword>
<evidence type="ECO:0000313" key="4">
    <source>
        <dbReference type="Proteomes" id="UP000028990"/>
    </source>
</evidence>
<keyword evidence="4" id="KW-1185">Reference proteome</keyword>
<keyword evidence="2" id="KW-1133">Transmembrane helix</keyword>
<protein>
    <submittedName>
        <fullName evidence="3">Leucine-rich repeat-containing protein 66</fullName>
    </submittedName>
</protein>
<feature type="region of interest" description="Disordered" evidence="1">
    <location>
        <begin position="539"/>
        <end position="564"/>
    </location>
</feature>
<feature type="region of interest" description="Disordered" evidence="1">
    <location>
        <begin position="483"/>
        <end position="502"/>
    </location>
</feature>
<feature type="compositionally biased region" description="Polar residues" evidence="1">
    <location>
        <begin position="483"/>
        <end position="496"/>
    </location>
</feature>
<feature type="region of interest" description="Disordered" evidence="1">
    <location>
        <begin position="126"/>
        <end position="206"/>
    </location>
</feature>
<dbReference type="AlphaFoldDB" id="A0A091DUH4"/>
<evidence type="ECO:0000313" key="3">
    <source>
        <dbReference type="EMBL" id="KFO26461.1"/>
    </source>
</evidence>
<feature type="region of interest" description="Disordered" evidence="1">
    <location>
        <begin position="387"/>
        <end position="426"/>
    </location>
</feature>
<sequence length="564" mass="61964">MHVHFSTQAEAHTGTDAMEVQGQLPRGLKNIQDPQATGRSDDEPQDLTLAICLSVFITFIVAFCVGAFTRPYVDKMWLRYRDRRNRSHGSDNAYANEGFYDGVEVTGSTQHPGMDLRQASQHPDLYENQDPYLEPEPNPYATVIPDRNSGSSRKKLGSQQSSEQLRDNQRARSKNDSTLPNGSAARSAPYRHPNAHNNKPSSAGQDHIYSNDILEEFDYETVAPEYSLSEHSTGISSADGTLQTVSTVSGSTHNDMNELDPSLSKEMTASIPQMLTHTNTLRAQENKELGGLKQSPSETLGPQMELSKGIQVNHSTSFRGAQQPALLGAGAEGELPAFGSAVTCSDAGHLNPSALLPRLGSGLRAIPKGPTQKDAPSQLQFDMEKDYDSDEGSLFTLSSEDSEGTRDGTGEEIPDEEESCGATKPLQGESFMVYKDNVMPVESLEDNIPCQKILRKYKTQEDHFEKPVISYPDSGLFKSHLESSYNTNEPENSLTWPRSLGHGPSSDEIPGMLIYDMVSQYEPVQWLYSLQDLEFSNVDTLTPTSPHPAEVTSDPGKSACHERD</sequence>